<evidence type="ECO:0000313" key="1">
    <source>
        <dbReference type="EMBL" id="TFK48285.1"/>
    </source>
</evidence>
<keyword evidence="2" id="KW-1185">Reference proteome</keyword>
<organism evidence="1 2">
    <name type="scientific">Heliocybe sulcata</name>
    <dbReference type="NCBI Taxonomy" id="5364"/>
    <lineage>
        <taxon>Eukaryota</taxon>
        <taxon>Fungi</taxon>
        <taxon>Dikarya</taxon>
        <taxon>Basidiomycota</taxon>
        <taxon>Agaricomycotina</taxon>
        <taxon>Agaricomycetes</taxon>
        <taxon>Gloeophyllales</taxon>
        <taxon>Gloeophyllaceae</taxon>
        <taxon>Heliocybe</taxon>
    </lineage>
</organism>
<dbReference type="Proteomes" id="UP000305948">
    <property type="component" value="Unassembled WGS sequence"/>
</dbReference>
<reference evidence="1 2" key="1">
    <citation type="journal article" date="2019" name="Nat. Ecol. Evol.">
        <title>Megaphylogeny resolves global patterns of mushroom evolution.</title>
        <authorList>
            <person name="Varga T."/>
            <person name="Krizsan K."/>
            <person name="Foldi C."/>
            <person name="Dima B."/>
            <person name="Sanchez-Garcia M."/>
            <person name="Sanchez-Ramirez S."/>
            <person name="Szollosi G.J."/>
            <person name="Szarkandi J.G."/>
            <person name="Papp V."/>
            <person name="Albert L."/>
            <person name="Andreopoulos W."/>
            <person name="Angelini C."/>
            <person name="Antonin V."/>
            <person name="Barry K.W."/>
            <person name="Bougher N.L."/>
            <person name="Buchanan P."/>
            <person name="Buyck B."/>
            <person name="Bense V."/>
            <person name="Catcheside P."/>
            <person name="Chovatia M."/>
            <person name="Cooper J."/>
            <person name="Damon W."/>
            <person name="Desjardin D."/>
            <person name="Finy P."/>
            <person name="Geml J."/>
            <person name="Haridas S."/>
            <person name="Hughes K."/>
            <person name="Justo A."/>
            <person name="Karasinski D."/>
            <person name="Kautmanova I."/>
            <person name="Kiss B."/>
            <person name="Kocsube S."/>
            <person name="Kotiranta H."/>
            <person name="LaButti K.M."/>
            <person name="Lechner B.E."/>
            <person name="Liimatainen K."/>
            <person name="Lipzen A."/>
            <person name="Lukacs Z."/>
            <person name="Mihaltcheva S."/>
            <person name="Morgado L.N."/>
            <person name="Niskanen T."/>
            <person name="Noordeloos M.E."/>
            <person name="Ohm R.A."/>
            <person name="Ortiz-Santana B."/>
            <person name="Ovrebo C."/>
            <person name="Racz N."/>
            <person name="Riley R."/>
            <person name="Savchenko A."/>
            <person name="Shiryaev A."/>
            <person name="Soop K."/>
            <person name="Spirin V."/>
            <person name="Szebenyi C."/>
            <person name="Tomsovsky M."/>
            <person name="Tulloss R.E."/>
            <person name="Uehling J."/>
            <person name="Grigoriev I.V."/>
            <person name="Vagvolgyi C."/>
            <person name="Papp T."/>
            <person name="Martin F.M."/>
            <person name="Miettinen O."/>
            <person name="Hibbett D.S."/>
            <person name="Nagy L.G."/>
        </authorList>
    </citation>
    <scope>NUCLEOTIDE SEQUENCE [LARGE SCALE GENOMIC DNA]</scope>
    <source>
        <strain evidence="1 2">OMC1185</strain>
    </source>
</reference>
<dbReference type="AlphaFoldDB" id="A0A5C3MTZ8"/>
<evidence type="ECO:0000313" key="2">
    <source>
        <dbReference type="Proteomes" id="UP000305948"/>
    </source>
</evidence>
<dbReference type="EMBL" id="ML213520">
    <property type="protein sequence ID" value="TFK48285.1"/>
    <property type="molecule type" value="Genomic_DNA"/>
</dbReference>
<gene>
    <name evidence="1" type="ORF">OE88DRAFT_567977</name>
</gene>
<protein>
    <submittedName>
        <fullName evidence="1">Uncharacterized protein</fullName>
    </submittedName>
</protein>
<name>A0A5C3MTZ8_9AGAM</name>
<proteinExistence type="predicted"/>
<sequence length="133" mass="14679">MLRETLIMRRCSQVSGRALGLIFTATRSDERTRGRLSPTQPPRVIADLMNGPEQGLDPPLWNHILSSPLGKCRQLQLLRIPPAIDSCLLSTPRGRAEDDSGGKRVCHDDMSPRGMCYPCLIRVPPPVPAAIDQ</sequence>
<accession>A0A5C3MTZ8</accession>